<dbReference type="SUPFAM" id="SSF46785">
    <property type="entry name" value="Winged helix' DNA-binding domain"/>
    <property type="match status" value="1"/>
</dbReference>
<dbReference type="GO" id="GO:0003677">
    <property type="term" value="F:DNA binding"/>
    <property type="evidence" value="ECO:0007669"/>
    <property type="project" value="UniProtKB-KW"/>
</dbReference>
<dbReference type="GO" id="GO:0006950">
    <property type="term" value="P:response to stress"/>
    <property type="evidence" value="ECO:0007669"/>
    <property type="project" value="TreeGrafter"/>
</dbReference>
<organism evidence="5 6">
    <name type="scientific">Aerophobetes bacterium</name>
    <dbReference type="NCBI Taxonomy" id="2030807"/>
    <lineage>
        <taxon>Bacteria</taxon>
        <taxon>Candidatus Aerophobota</taxon>
    </lineage>
</organism>
<dbReference type="EMBL" id="QMQB01000196">
    <property type="protein sequence ID" value="RLE11985.1"/>
    <property type="molecule type" value="Genomic_DNA"/>
</dbReference>
<dbReference type="Gene3D" id="1.10.10.10">
    <property type="entry name" value="Winged helix-like DNA-binding domain superfamily/Winged helix DNA-binding domain"/>
    <property type="match status" value="1"/>
</dbReference>
<dbReference type="InterPro" id="IPR000835">
    <property type="entry name" value="HTH_MarR-typ"/>
</dbReference>
<gene>
    <name evidence="5" type="ORF">DRI96_05295</name>
</gene>
<dbReference type="InterPro" id="IPR036388">
    <property type="entry name" value="WH-like_DNA-bd_sf"/>
</dbReference>
<dbReference type="PRINTS" id="PR00598">
    <property type="entry name" value="HTHMARR"/>
</dbReference>
<evidence type="ECO:0000313" key="5">
    <source>
        <dbReference type="EMBL" id="RLE11985.1"/>
    </source>
</evidence>
<dbReference type="InterPro" id="IPR023187">
    <property type="entry name" value="Tscrpt_reg_MarR-type_CS"/>
</dbReference>
<evidence type="ECO:0000313" key="6">
    <source>
        <dbReference type="Proteomes" id="UP000267654"/>
    </source>
</evidence>
<name>A0A662D950_UNCAE</name>
<sequence length="151" mass="17548">MEEEVQREAIILDELISNLAKVFGMKEIDDTLDIEINFAQAQVLRQIYILKEPKMSELGKVTGIQLSTLTRIVDKLVQKEFVMRKTDPLDRRVVRVSVTSLGEKIIKKIEETKRKKIASILRKLTPDERKKILQVLQVLYKRISNEVKNES</sequence>
<dbReference type="InterPro" id="IPR036390">
    <property type="entry name" value="WH_DNA-bd_sf"/>
</dbReference>
<dbReference type="Proteomes" id="UP000267654">
    <property type="component" value="Unassembled WGS sequence"/>
</dbReference>
<evidence type="ECO:0000259" key="4">
    <source>
        <dbReference type="PROSITE" id="PS50995"/>
    </source>
</evidence>
<dbReference type="PROSITE" id="PS50995">
    <property type="entry name" value="HTH_MARR_2"/>
    <property type="match status" value="1"/>
</dbReference>
<protein>
    <recommendedName>
        <fullName evidence="4">HTH marR-type domain-containing protein</fullName>
    </recommendedName>
</protein>
<proteinExistence type="predicted"/>
<dbReference type="GO" id="GO:0003700">
    <property type="term" value="F:DNA-binding transcription factor activity"/>
    <property type="evidence" value="ECO:0007669"/>
    <property type="project" value="InterPro"/>
</dbReference>
<evidence type="ECO:0000256" key="3">
    <source>
        <dbReference type="ARBA" id="ARBA00023163"/>
    </source>
</evidence>
<accession>A0A662D950</accession>
<comment type="caution">
    <text evidence="5">The sequence shown here is derived from an EMBL/GenBank/DDBJ whole genome shotgun (WGS) entry which is preliminary data.</text>
</comment>
<dbReference type="Pfam" id="PF01047">
    <property type="entry name" value="MarR"/>
    <property type="match status" value="1"/>
</dbReference>
<dbReference type="InterPro" id="IPR039422">
    <property type="entry name" value="MarR/SlyA-like"/>
</dbReference>
<evidence type="ECO:0000256" key="2">
    <source>
        <dbReference type="ARBA" id="ARBA00023125"/>
    </source>
</evidence>
<keyword evidence="3" id="KW-0804">Transcription</keyword>
<dbReference type="PROSITE" id="PS01117">
    <property type="entry name" value="HTH_MARR_1"/>
    <property type="match status" value="1"/>
</dbReference>
<dbReference type="SMART" id="SM00347">
    <property type="entry name" value="HTH_MARR"/>
    <property type="match status" value="1"/>
</dbReference>
<evidence type="ECO:0000256" key="1">
    <source>
        <dbReference type="ARBA" id="ARBA00023015"/>
    </source>
</evidence>
<keyword evidence="1" id="KW-0805">Transcription regulation</keyword>
<dbReference type="PANTHER" id="PTHR33164:SF57">
    <property type="entry name" value="MARR-FAMILY TRANSCRIPTIONAL REGULATOR"/>
    <property type="match status" value="1"/>
</dbReference>
<reference evidence="5 6" key="1">
    <citation type="submission" date="2018-06" db="EMBL/GenBank/DDBJ databases">
        <title>Extensive metabolic versatility and redundancy in microbially diverse, dynamic hydrothermal sediments.</title>
        <authorList>
            <person name="Dombrowski N."/>
            <person name="Teske A."/>
            <person name="Baker B.J."/>
        </authorList>
    </citation>
    <scope>NUCLEOTIDE SEQUENCE [LARGE SCALE GENOMIC DNA]</scope>
    <source>
        <strain evidence="5">B19_G9</strain>
    </source>
</reference>
<keyword evidence="2" id="KW-0238">DNA-binding</keyword>
<dbReference type="PANTHER" id="PTHR33164">
    <property type="entry name" value="TRANSCRIPTIONAL REGULATOR, MARR FAMILY"/>
    <property type="match status" value="1"/>
</dbReference>
<dbReference type="AlphaFoldDB" id="A0A662D950"/>
<feature type="domain" description="HTH marR-type" evidence="4">
    <location>
        <begin position="12"/>
        <end position="141"/>
    </location>
</feature>